<dbReference type="GO" id="GO:0004766">
    <property type="term" value="F:spermidine synthase activity"/>
    <property type="evidence" value="ECO:0007669"/>
    <property type="project" value="TreeGrafter"/>
</dbReference>
<comment type="caution">
    <text evidence="7">The sequence shown here is derived from an EMBL/GenBank/DDBJ whole genome shotgun (WGS) entry which is preliminary data.</text>
</comment>
<protein>
    <submittedName>
        <fullName evidence="7">Fused MFS/spermidine synthase</fullName>
    </submittedName>
</protein>
<dbReference type="Proteomes" id="UP000777784">
    <property type="component" value="Unassembled WGS sequence"/>
</dbReference>
<feature type="transmembrane region" description="Helical" evidence="5">
    <location>
        <begin position="450"/>
        <end position="467"/>
    </location>
</feature>
<dbReference type="Pfam" id="PF07690">
    <property type="entry name" value="MFS_1"/>
    <property type="match status" value="1"/>
</dbReference>
<dbReference type="PROSITE" id="PS51006">
    <property type="entry name" value="PABS_2"/>
    <property type="match status" value="1"/>
</dbReference>
<comment type="similarity">
    <text evidence="1">Belongs to the spermidine/spermine synthase family.</text>
</comment>
<keyword evidence="2 4" id="KW-0808">Transferase</keyword>
<dbReference type="InterPro" id="IPR011701">
    <property type="entry name" value="MFS"/>
</dbReference>
<dbReference type="SUPFAM" id="SSF53335">
    <property type="entry name" value="S-adenosyl-L-methionine-dependent methyltransferases"/>
    <property type="match status" value="1"/>
</dbReference>
<keyword evidence="5" id="KW-0472">Membrane</keyword>
<evidence type="ECO:0000256" key="1">
    <source>
        <dbReference type="ARBA" id="ARBA00007867"/>
    </source>
</evidence>
<feature type="transmembrane region" description="Helical" evidence="5">
    <location>
        <begin position="479"/>
        <end position="497"/>
    </location>
</feature>
<dbReference type="PANTHER" id="PTHR11558">
    <property type="entry name" value="SPERMIDINE/SPERMINE SYNTHASE"/>
    <property type="match status" value="1"/>
</dbReference>
<dbReference type="InterPro" id="IPR001045">
    <property type="entry name" value="Spermi_synthase"/>
</dbReference>
<sequence length="877" mass="96274">MASSPGGGVRPILILPALPPACYSTDMNRESDHRGKSFSIHLVIFFTGFTFLIYEVSWNRLLSLTLGTTVTASTIVLSSFMAGFGIGAYFWGRIANDRIQLGKILSALLTGIGITSALNYFILSLGLPLLYSALSRGGTPSQIVEMVAFAIATLLLFVPAFFMGAIFPLGSKIAVKSAVSIPAALGRLYAFETLGSALGGLVAGFILLGTLGQRNTFVFAIIINLSLAIWIFITKRFNPYEMPTQESADTGPAYSSKAKSRGVLGRTPMALKRTALMGAFVCGFAILSLQILWLRVFRIYLTNTSYTFALVSSLAILGLYTGSTIFKYIGHKNDNYQRSMYRIILLMSAVVLLGLMFLIYLPQALMFPFQTLWVHPLLRVLLLPFVAAILIVFPPSVCSGYAFPLACRMYTGRGQNISKDVGFVLMINTIGSVVGPIVAAFVLIPGLGAAISILLVVWLLAGTALLILHTQKSPRKPRLALGCLYAATALLLAVVIVKPDIKILPPSFCRFDHDILYYRESVEGTLTVGQDKGAGQATKYTFVNNSAVIGSTYDAIKVVKMIGHTPFFLGLDCKNALVIGFGIGVTTSAIASHPEVESIECVELVAGLGEAAVFYNDLNQNVMEDPRLKLVHGDGRHYLQMTSKKYDLISCDPTHPILGSGNLYTKDYFLLCLEHLNPGGMVSQYLPLHKLRLVDFLGIISTFHSVFPNSTVWLGHYHAMLLGSTDPIEIDFETWSANIEKIDIDVHFYSDPYHLAANLMLDGATIGKLPTQNRINTDDHSYTEFFAPACLDADNISRNLAFFMERPAGPVSIFKNIADAERMEHFVLGNQLLTKSLYYQLNGDNQRSLQFLRQACRSNPEDQEYPFLMQLYFNVSQ</sequence>
<evidence type="ECO:0000313" key="7">
    <source>
        <dbReference type="EMBL" id="MBU2689295.1"/>
    </source>
</evidence>
<evidence type="ECO:0000256" key="2">
    <source>
        <dbReference type="ARBA" id="ARBA00022679"/>
    </source>
</evidence>
<dbReference type="GO" id="GO:0008295">
    <property type="term" value="P:spermidine biosynthetic process"/>
    <property type="evidence" value="ECO:0007669"/>
    <property type="project" value="TreeGrafter"/>
</dbReference>
<feature type="transmembrane region" description="Helical" evidence="5">
    <location>
        <begin position="423"/>
        <end position="444"/>
    </location>
</feature>
<evidence type="ECO:0000256" key="5">
    <source>
        <dbReference type="SAM" id="Phobius"/>
    </source>
</evidence>
<dbReference type="InterPro" id="IPR029063">
    <property type="entry name" value="SAM-dependent_MTases_sf"/>
</dbReference>
<feature type="transmembrane region" description="Helical" evidence="5">
    <location>
        <begin position="188"/>
        <end position="211"/>
    </location>
</feature>
<dbReference type="PANTHER" id="PTHR11558:SF11">
    <property type="entry name" value="SPERMIDINE SYNTHASE"/>
    <property type="match status" value="1"/>
</dbReference>
<feature type="transmembrane region" description="Helical" evidence="5">
    <location>
        <begin position="381"/>
        <end position="403"/>
    </location>
</feature>
<proteinExistence type="inferred from homology"/>
<evidence type="ECO:0000313" key="8">
    <source>
        <dbReference type="Proteomes" id="UP000777784"/>
    </source>
</evidence>
<dbReference type="Gene3D" id="3.40.50.150">
    <property type="entry name" value="Vaccinia Virus protein VP39"/>
    <property type="match status" value="1"/>
</dbReference>
<keyword evidence="3 4" id="KW-0620">Polyamine biosynthesis</keyword>
<evidence type="ECO:0000256" key="4">
    <source>
        <dbReference type="PROSITE-ProRule" id="PRU00354"/>
    </source>
</evidence>
<dbReference type="EMBL" id="JAHJDP010000002">
    <property type="protein sequence ID" value="MBU2689295.1"/>
    <property type="molecule type" value="Genomic_DNA"/>
</dbReference>
<dbReference type="GO" id="GO:0022857">
    <property type="term" value="F:transmembrane transporter activity"/>
    <property type="evidence" value="ECO:0007669"/>
    <property type="project" value="InterPro"/>
</dbReference>
<evidence type="ECO:0000259" key="6">
    <source>
        <dbReference type="PROSITE" id="PS51006"/>
    </source>
</evidence>
<feature type="transmembrane region" description="Helical" evidence="5">
    <location>
        <begin position="104"/>
        <end position="123"/>
    </location>
</feature>
<dbReference type="GO" id="GO:0005829">
    <property type="term" value="C:cytosol"/>
    <property type="evidence" value="ECO:0007669"/>
    <property type="project" value="TreeGrafter"/>
</dbReference>
<dbReference type="SUPFAM" id="SSF103473">
    <property type="entry name" value="MFS general substrate transporter"/>
    <property type="match status" value="1"/>
</dbReference>
<dbReference type="InterPro" id="IPR030374">
    <property type="entry name" value="PABS"/>
</dbReference>
<gene>
    <name evidence="7" type="ORF">KJ970_00065</name>
</gene>
<accession>A0A948RR14</accession>
<dbReference type="AlphaFoldDB" id="A0A948RR14"/>
<dbReference type="Gene3D" id="1.20.1250.20">
    <property type="entry name" value="MFS general substrate transporter like domains"/>
    <property type="match status" value="1"/>
</dbReference>
<keyword evidence="5" id="KW-0812">Transmembrane</keyword>
<dbReference type="InterPro" id="IPR036259">
    <property type="entry name" value="MFS_trans_sf"/>
</dbReference>
<feature type="transmembrane region" description="Helical" evidence="5">
    <location>
        <begin position="217"/>
        <end position="233"/>
    </location>
</feature>
<dbReference type="Pfam" id="PF01564">
    <property type="entry name" value="Spermine_synth"/>
    <property type="match status" value="1"/>
</dbReference>
<feature type="transmembrane region" description="Helical" evidence="5">
    <location>
        <begin position="70"/>
        <end position="92"/>
    </location>
</feature>
<name>A0A948RR14_UNCEI</name>
<reference evidence="7" key="1">
    <citation type="submission" date="2021-05" db="EMBL/GenBank/DDBJ databases">
        <title>Energy efficiency and biological interactions define the core microbiome of deep oligotrophic groundwater.</title>
        <authorList>
            <person name="Mehrshad M."/>
            <person name="Lopez-Fernandez M."/>
            <person name="Bell E."/>
            <person name="Bernier-Latmani R."/>
            <person name="Bertilsson S."/>
            <person name="Dopson M."/>
        </authorList>
    </citation>
    <scope>NUCLEOTIDE SEQUENCE</scope>
    <source>
        <strain evidence="7">Modern_marine.mb.64</strain>
    </source>
</reference>
<keyword evidence="5" id="KW-1133">Transmembrane helix</keyword>
<feature type="transmembrane region" description="Helical" evidence="5">
    <location>
        <begin position="275"/>
        <end position="294"/>
    </location>
</feature>
<feature type="domain" description="PABS" evidence="6">
    <location>
        <begin position="574"/>
        <end position="735"/>
    </location>
</feature>
<feature type="transmembrane region" description="Helical" evidence="5">
    <location>
        <begin position="143"/>
        <end position="167"/>
    </location>
</feature>
<feature type="transmembrane region" description="Helical" evidence="5">
    <location>
        <begin position="341"/>
        <end position="361"/>
    </location>
</feature>
<feature type="transmembrane region" description="Helical" evidence="5">
    <location>
        <begin position="38"/>
        <end position="58"/>
    </location>
</feature>
<organism evidence="7 8">
    <name type="scientific">Eiseniibacteriota bacterium</name>
    <dbReference type="NCBI Taxonomy" id="2212470"/>
    <lineage>
        <taxon>Bacteria</taxon>
        <taxon>Candidatus Eiseniibacteriota</taxon>
    </lineage>
</organism>
<dbReference type="NCBIfam" id="NF037959">
    <property type="entry name" value="MFS_SpdSyn"/>
    <property type="match status" value="1"/>
</dbReference>
<dbReference type="CDD" id="cd02440">
    <property type="entry name" value="AdoMet_MTases"/>
    <property type="match status" value="1"/>
</dbReference>
<feature type="active site" description="Proton acceptor" evidence="4">
    <location>
        <position position="652"/>
    </location>
</feature>
<feature type="transmembrane region" description="Helical" evidence="5">
    <location>
        <begin position="306"/>
        <end position="329"/>
    </location>
</feature>
<evidence type="ECO:0000256" key="3">
    <source>
        <dbReference type="ARBA" id="ARBA00023115"/>
    </source>
</evidence>